<protein>
    <recommendedName>
        <fullName evidence="4">Disease resistance protein</fullName>
    </recommendedName>
</protein>
<proteinExistence type="predicted"/>
<evidence type="ECO:0000313" key="3">
    <source>
        <dbReference type="Proteomes" id="UP000694251"/>
    </source>
</evidence>
<feature type="chain" id="PRO_5035874222" description="Disease resistance protein" evidence="1">
    <location>
        <begin position="17"/>
        <end position="209"/>
    </location>
</feature>
<accession>A0A8T1ZFB5</accession>
<evidence type="ECO:0000256" key="1">
    <source>
        <dbReference type="SAM" id="SignalP"/>
    </source>
</evidence>
<comment type="caution">
    <text evidence="2">The sequence shown here is derived from an EMBL/GenBank/DDBJ whole genome shotgun (WGS) entry which is preliminary data.</text>
</comment>
<dbReference type="Proteomes" id="UP000694251">
    <property type="component" value="Chromosome 11"/>
</dbReference>
<evidence type="ECO:0008006" key="4">
    <source>
        <dbReference type="Google" id="ProtNLM"/>
    </source>
</evidence>
<dbReference type="AlphaFoldDB" id="A0A8T1ZFB5"/>
<sequence>MSASVVILMLVGLAGLHRLEFESSTISEIEINSEINDSIEVANSVTPHPNILIGPSDPCLDIPKSLTTPCFHNLSVVTLRECRGLKDLTWLVFAQNLTHLLVVKSPKVLGLMNVHHQEFIPFEKLDYHGFQELSELMSAYWNPLPFPNLRKTHVEKCPELGKLPLDSQSPNGNYMNIVVGKNWIEELEWEDEATKQHFSSMISYLDRRA</sequence>
<evidence type="ECO:0000313" key="2">
    <source>
        <dbReference type="EMBL" id="KAG7556798.1"/>
    </source>
</evidence>
<keyword evidence="3" id="KW-1185">Reference proteome</keyword>
<dbReference type="OrthoDB" id="1107196at2759"/>
<reference evidence="2 3" key="1">
    <citation type="submission" date="2020-12" db="EMBL/GenBank/DDBJ databases">
        <title>Concerted genomic and epigenomic changes stabilize Arabidopsis allopolyploids.</title>
        <authorList>
            <person name="Chen Z."/>
        </authorList>
    </citation>
    <scope>NUCLEOTIDE SEQUENCE [LARGE SCALE GENOMIC DNA]</scope>
    <source>
        <strain evidence="2">As9502</strain>
        <tissue evidence="2">Leaf</tissue>
    </source>
</reference>
<organism evidence="2 3">
    <name type="scientific">Arabidopsis suecica</name>
    <name type="common">Swedish thale-cress</name>
    <name type="synonym">Cardaminopsis suecica</name>
    <dbReference type="NCBI Taxonomy" id="45249"/>
    <lineage>
        <taxon>Eukaryota</taxon>
        <taxon>Viridiplantae</taxon>
        <taxon>Streptophyta</taxon>
        <taxon>Embryophyta</taxon>
        <taxon>Tracheophyta</taxon>
        <taxon>Spermatophyta</taxon>
        <taxon>Magnoliopsida</taxon>
        <taxon>eudicotyledons</taxon>
        <taxon>Gunneridae</taxon>
        <taxon>Pentapetalae</taxon>
        <taxon>rosids</taxon>
        <taxon>malvids</taxon>
        <taxon>Brassicales</taxon>
        <taxon>Brassicaceae</taxon>
        <taxon>Camelineae</taxon>
        <taxon>Arabidopsis</taxon>
    </lineage>
</organism>
<feature type="signal peptide" evidence="1">
    <location>
        <begin position="1"/>
        <end position="16"/>
    </location>
</feature>
<gene>
    <name evidence="2" type="ORF">ISN44_As11g027930</name>
</gene>
<dbReference type="EMBL" id="JAEFBJ010000011">
    <property type="protein sequence ID" value="KAG7556798.1"/>
    <property type="molecule type" value="Genomic_DNA"/>
</dbReference>
<keyword evidence="1" id="KW-0732">Signal</keyword>
<name>A0A8T1ZFB5_ARASU</name>